<feature type="transmembrane region" description="Helical" evidence="6">
    <location>
        <begin position="145"/>
        <end position="163"/>
    </location>
</feature>
<organism evidence="7 8">
    <name type="scientific">Mycolicibacterium fluoranthenivorans</name>
    <dbReference type="NCBI Taxonomy" id="258505"/>
    <lineage>
        <taxon>Bacteria</taxon>
        <taxon>Bacillati</taxon>
        <taxon>Actinomycetota</taxon>
        <taxon>Actinomycetes</taxon>
        <taxon>Mycobacteriales</taxon>
        <taxon>Mycobacteriaceae</taxon>
        <taxon>Mycolicibacterium</taxon>
    </lineage>
</organism>
<dbReference type="InterPro" id="IPR001123">
    <property type="entry name" value="LeuE-type"/>
</dbReference>
<sequence>MTRLAVPLSYADPVLMNVMSFAAAAVIVVLLPGPDTLVVVRGMVRGGTKGGVLTALGVLCGLTVWVAAAAFGLAALLRASEVGYEALKIAGACYLVWLGVQSLRSLRRSASELAGPPTGPDTTRLGLLQPGFISGFLTDILNPKVGVFFVSFLPGFVPAGYPVGWTTLALGGLFIVLTACYCAGLVAASGTIANWMQTPRIRRPLDTLTGLVLVGFGVRLATES</sequence>
<keyword evidence="3 6" id="KW-0812">Transmembrane</keyword>
<dbReference type="Pfam" id="PF01810">
    <property type="entry name" value="LysE"/>
    <property type="match status" value="1"/>
</dbReference>
<protein>
    <submittedName>
        <fullName evidence="7">Threonine/homoserine/homoserine lactone efflux protein</fullName>
    </submittedName>
</protein>
<dbReference type="Proteomes" id="UP000199707">
    <property type="component" value="Unassembled WGS sequence"/>
</dbReference>
<gene>
    <name evidence="7" type="ORF">SAMN02799620_02972</name>
</gene>
<dbReference type="RefSeq" id="WP_235632868.1">
    <property type="nucleotide sequence ID" value="NZ_FMUB01000005.1"/>
</dbReference>
<evidence type="ECO:0000256" key="5">
    <source>
        <dbReference type="ARBA" id="ARBA00023136"/>
    </source>
</evidence>
<evidence type="ECO:0000313" key="8">
    <source>
        <dbReference type="Proteomes" id="UP000199707"/>
    </source>
</evidence>
<dbReference type="STRING" id="1502745.SAMN02799620_02972"/>
<keyword evidence="2" id="KW-1003">Cell membrane</keyword>
<proteinExistence type="predicted"/>
<dbReference type="PIRSF" id="PIRSF006324">
    <property type="entry name" value="LeuE"/>
    <property type="match status" value="1"/>
</dbReference>
<accession>A0A1G4WEB8</accession>
<evidence type="ECO:0000256" key="2">
    <source>
        <dbReference type="ARBA" id="ARBA00022475"/>
    </source>
</evidence>
<feature type="transmembrane region" description="Helical" evidence="6">
    <location>
        <begin position="20"/>
        <end position="40"/>
    </location>
</feature>
<dbReference type="PANTHER" id="PTHR30086">
    <property type="entry name" value="ARGININE EXPORTER PROTEIN ARGO"/>
    <property type="match status" value="1"/>
</dbReference>
<evidence type="ECO:0000256" key="3">
    <source>
        <dbReference type="ARBA" id="ARBA00022692"/>
    </source>
</evidence>
<comment type="subcellular location">
    <subcellularLocation>
        <location evidence="1">Cell membrane</location>
        <topology evidence="1">Multi-pass membrane protein</topology>
    </subcellularLocation>
</comment>
<evidence type="ECO:0000256" key="1">
    <source>
        <dbReference type="ARBA" id="ARBA00004651"/>
    </source>
</evidence>
<evidence type="ECO:0000256" key="4">
    <source>
        <dbReference type="ARBA" id="ARBA00022989"/>
    </source>
</evidence>
<evidence type="ECO:0000313" key="7">
    <source>
        <dbReference type="EMBL" id="SCX20776.1"/>
    </source>
</evidence>
<dbReference type="GO" id="GO:0005886">
    <property type="term" value="C:plasma membrane"/>
    <property type="evidence" value="ECO:0007669"/>
    <property type="project" value="UniProtKB-SubCell"/>
</dbReference>
<feature type="transmembrane region" description="Helical" evidence="6">
    <location>
        <begin position="169"/>
        <end position="193"/>
    </location>
</feature>
<dbReference type="PANTHER" id="PTHR30086:SF20">
    <property type="entry name" value="ARGININE EXPORTER PROTEIN ARGO-RELATED"/>
    <property type="match status" value="1"/>
</dbReference>
<feature type="transmembrane region" description="Helical" evidence="6">
    <location>
        <begin position="52"/>
        <end position="76"/>
    </location>
</feature>
<evidence type="ECO:0000256" key="6">
    <source>
        <dbReference type="SAM" id="Phobius"/>
    </source>
</evidence>
<dbReference type="GO" id="GO:0015171">
    <property type="term" value="F:amino acid transmembrane transporter activity"/>
    <property type="evidence" value="ECO:0007669"/>
    <property type="project" value="TreeGrafter"/>
</dbReference>
<keyword evidence="4 6" id="KW-1133">Transmembrane helix</keyword>
<dbReference type="AlphaFoldDB" id="A0A1G4WEB8"/>
<reference evidence="8" key="1">
    <citation type="submission" date="2016-10" db="EMBL/GenBank/DDBJ databases">
        <authorList>
            <person name="Varghese N."/>
            <person name="Submissions S."/>
        </authorList>
    </citation>
    <scope>NUCLEOTIDE SEQUENCE [LARGE SCALE GENOMIC DNA]</scope>
    <source>
        <strain evidence="8">UNC267MFSha1.1M11</strain>
    </source>
</reference>
<dbReference type="EMBL" id="FMUB01000005">
    <property type="protein sequence ID" value="SCX20776.1"/>
    <property type="molecule type" value="Genomic_DNA"/>
</dbReference>
<name>A0A1G4WEB8_9MYCO</name>
<keyword evidence="5 6" id="KW-0472">Membrane</keyword>